<evidence type="ECO:0000259" key="1">
    <source>
        <dbReference type="Pfam" id="PF07596"/>
    </source>
</evidence>
<dbReference type="PANTHER" id="PTHR30093:SF2">
    <property type="entry name" value="TYPE II SECRETION SYSTEM PROTEIN H"/>
    <property type="match status" value="1"/>
</dbReference>
<dbReference type="NCBIfam" id="TIGR04294">
    <property type="entry name" value="pre_pil_HX9DG"/>
    <property type="match status" value="1"/>
</dbReference>
<feature type="domain" description="DUF1559" evidence="1">
    <location>
        <begin position="33"/>
        <end position="339"/>
    </location>
</feature>
<dbReference type="SUPFAM" id="SSF54523">
    <property type="entry name" value="Pili subunits"/>
    <property type="match status" value="1"/>
</dbReference>
<comment type="caution">
    <text evidence="2">The sequence shown here is derived from an EMBL/GenBank/DDBJ whole genome shotgun (WGS) entry which is preliminary data.</text>
</comment>
<dbReference type="PANTHER" id="PTHR30093">
    <property type="entry name" value="GENERAL SECRETION PATHWAY PROTEIN G"/>
    <property type="match status" value="1"/>
</dbReference>
<gene>
    <name evidence="2" type="ORF">FHS27_002347</name>
</gene>
<proteinExistence type="predicted"/>
<dbReference type="AlphaFoldDB" id="A0A7W5DXW7"/>
<dbReference type="Proteomes" id="UP000536179">
    <property type="component" value="Unassembled WGS sequence"/>
</dbReference>
<accession>A0A7W5DXW7</accession>
<sequence>MRWKRNRGFTLVELLVVIAIIGVLVGLLLPAVQSAREAARRMSCSNNLKQIGLALHNYHDAYKQFPLAVLGEGYSADGWQRQPSWLIRILPQLEQGAAVEGMTYSGTTFDLMDASWAAPARAWDAMNRLRVPSYSCPSSVLPKTWNFATNAATQALGAPGSIEVQISDYAGNNGCNYRGGTVADYDETAEWRRVGVIADNGFFGVKWRENMGQTWPGTITRFATMLDGTSHTIAVGEQGAFHGLDNDFRASAVRGGMWSCATGTHSSDLSNYVVTRFPINYSGDSWTAKSSQGVVSGAWANNQYTTSWGNTAFRSQHTGGAQFVFADGSVHFLTDSIQFDIYTALMDRYDGTVPGEFE</sequence>
<dbReference type="Pfam" id="PF07596">
    <property type="entry name" value="SBP_bac_10"/>
    <property type="match status" value="1"/>
</dbReference>
<dbReference type="Gene3D" id="3.30.700.10">
    <property type="entry name" value="Glycoprotein, Type 4 Pilin"/>
    <property type="match status" value="1"/>
</dbReference>
<name>A0A7W5DXW7_9BACT</name>
<dbReference type="EMBL" id="JACHXU010000006">
    <property type="protein sequence ID" value="MBB3206538.1"/>
    <property type="molecule type" value="Genomic_DNA"/>
</dbReference>
<dbReference type="InterPro" id="IPR011453">
    <property type="entry name" value="DUF1559"/>
</dbReference>
<dbReference type="InterPro" id="IPR045584">
    <property type="entry name" value="Pilin-like"/>
</dbReference>
<dbReference type="RefSeq" id="WP_246419446.1">
    <property type="nucleotide sequence ID" value="NZ_JACHXU010000006.1"/>
</dbReference>
<dbReference type="Pfam" id="PF07963">
    <property type="entry name" value="N_methyl"/>
    <property type="match status" value="1"/>
</dbReference>
<protein>
    <submittedName>
        <fullName evidence="2">Prepilin-type N-terminal cleavage/methylation domain-containing protein/prepilin-type processing-associated H-X9-DG protein</fullName>
    </submittedName>
</protein>
<evidence type="ECO:0000313" key="2">
    <source>
        <dbReference type="EMBL" id="MBB3206538.1"/>
    </source>
</evidence>
<dbReference type="NCBIfam" id="TIGR02532">
    <property type="entry name" value="IV_pilin_GFxxxE"/>
    <property type="match status" value="1"/>
</dbReference>
<dbReference type="InterPro" id="IPR012902">
    <property type="entry name" value="N_methyl_site"/>
</dbReference>
<dbReference type="InterPro" id="IPR027558">
    <property type="entry name" value="Pre_pil_HX9DG_C"/>
</dbReference>
<evidence type="ECO:0000313" key="3">
    <source>
        <dbReference type="Proteomes" id="UP000536179"/>
    </source>
</evidence>
<dbReference type="PROSITE" id="PS00409">
    <property type="entry name" value="PROKAR_NTER_METHYL"/>
    <property type="match status" value="1"/>
</dbReference>
<organism evidence="2 3">
    <name type="scientific">Aporhodopirellula rubra</name>
    <dbReference type="NCBI Taxonomy" id="980271"/>
    <lineage>
        <taxon>Bacteria</taxon>
        <taxon>Pseudomonadati</taxon>
        <taxon>Planctomycetota</taxon>
        <taxon>Planctomycetia</taxon>
        <taxon>Pirellulales</taxon>
        <taxon>Pirellulaceae</taxon>
        <taxon>Aporhodopirellula</taxon>
    </lineage>
</organism>
<reference evidence="2 3" key="1">
    <citation type="submission" date="2020-08" db="EMBL/GenBank/DDBJ databases">
        <title>Genomic Encyclopedia of Type Strains, Phase III (KMG-III): the genomes of soil and plant-associated and newly described type strains.</title>
        <authorList>
            <person name="Whitman W."/>
        </authorList>
    </citation>
    <scope>NUCLEOTIDE SEQUENCE [LARGE SCALE GENOMIC DNA]</scope>
    <source>
        <strain evidence="2 3">CECT 8075</strain>
    </source>
</reference>
<keyword evidence="3" id="KW-1185">Reference proteome</keyword>